<feature type="transmembrane region" description="Helical" evidence="18">
    <location>
        <begin position="333"/>
        <end position="354"/>
    </location>
</feature>
<evidence type="ECO:0000313" key="21">
    <source>
        <dbReference type="EMBL" id="KAK7889363.1"/>
    </source>
</evidence>
<dbReference type="InterPro" id="IPR049944">
    <property type="entry name" value="LGIC_TM_5-HT3"/>
</dbReference>
<evidence type="ECO:0000313" key="22">
    <source>
        <dbReference type="Proteomes" id="UP001460270"/>
    </source>
</evidence>
<dbReference type="InterPro" id="IPR038050">
    <property type="entry name" value="Neuro_actylchol_rec"/>
</dbReference>
<evidence type="ECO:0000256" key="3">
    <source>
        <dbReference type="ARBA" id="ARBA00022692"/>
    </source>
</evidence>
<evidence type="ECO:0000259" key="19">
    <source>
        <dbReference type="Pfam" id="PF02931"/>
    </source>
</evidence>
<evidence type="ECO:0000256" key="13">
    <source>
        <dbReference type="ARBA" id="ARBA00034104"/>
    </source>
</evidence>
<evidence type="ECO:0000256" key="10">
    <source>
        <dbReference type="ARBA" id="ARBA00023257"/>
    </source>
</evidence>
<evidence type="ECO:0000256" key="9">
    <source>
        <dbReference type="ARBA" id="ARBA00023170"/>
    </source>
</evidence>
<dbReference type="InterPro" id="IPR018000">
    <property type="entry name" value="Neurotransmitter_ion_chnl_CS"/>
</dbReference>
<evidence type="ECO:0000256" key="17">
    <source>
        <dbReference type="ARBA" id="ARBA00037540"/>
    </source>
</evidence>
<keyword evidence="4" id="KW-0732">Signal</keyword>
<comment type="catalytic activity">
    <reaction evidence="14">
        <text>K(+)(in) = K(+)(out)</text>
        <dbReference type="Rhea" id="RHEA:29463"/>
        <dbReference type="ChEBI" id="CHEBI:29103"/>
    </reaction>
</comment>
<evidence type="ECO:0000256" key="2">
    <source>
        <dbReference type="ARBA" id="ARBA00022475"/>
    </source>
</evidence>
<keyword evidence="22" id="KW-1185">Reference proteome</keyword>
<dbReference type="PANTHER" id="PTHR18945">
    <property type="entry name" value="NEUROTRANSMITTER GATED ION CHANNEL"/>
    <property type="match status" value="1"/>
</dbReference>
<keyword evidence="2" id="KW-1003">Cell membrane</keyword>
<reference evidence="22" key="1">
    <citation type="submission" date="2024-04" db="EMBL/GenBank/DDBJ databases">
        <title>Salinicola lusitanus LLJ914,a marine bacterium isolated from the Okinawa Trough.</title>
        <authorList>
            <person name="Li J."/>
        </authorList>
    </citation>
    <scope>NUCLEOTIDE SEQUENCE [LARGE SCALE GENOMIC DNA]</scope>
</reference>
<feature type="domain" description="Neurotransmitter-gated ion-channel ligand-binding" evidence="19">
    <location>
        <begin position="36"/>
        <end position="148"/>
    </location>
</feature>
<comment type="subcellular location">
    <subcellularLocation>
        <location evidence="13">Postsynaptic cell membrane</location>
        <topology evidence="13">Multi-pass membrane protein</topology>
    </subcellularLocation>
</comment>
<evidence type="ECO:0000256" key="1">
    <source>
        <dbReference type="ARBA" id="ARBA00022448"/>
    </source>
</evidence>
<dbReference type="PROSITE" id="PS00236">
    <property type="entry name" value="NEUROTR_ION_CHANNEL"/>
    <property type="match status" value="1"/>
</dbReference>
<protein>
    <submittedName>
        <fullName evidence="21">Uncharacterized protein</fullName>
    </submittedName>
</protein>
<keyword evidence="3 18" id="KW-0812">Transmembrane</keyword>
<evidence type="ECO:0000256" key="5">
    <source>
        <dbReference type="ARBA" id="ARBA00022989"/>
    </source>
</evidence>
<keyword evidence="1" id="KW-0813">Transport</keyword>
<proteinExistence type="predicted"/>
<dbReference type="AlphaFoldDB" id="A0AAW0N493"/>
<dbReference type="Gene3D" id="2.70.170.10">
    <property type="entry name" value="Neurotransmitter-gated ion-channel ligand-binding domain"/>
    <property type="match status" value="1"/>
</dbReference>
<keyword evidence="6" id="KW-0770">Synapse</keyword>
<evidence type="ECO:0000256" key="4">
    <source>
        <dbReference type="ARBA" id="ARBA00022729"/>
    </source>
</evidence>
<evidence type="ECO:0000256" key="16">
    <source>
        <dbReference type="ARBA" id="ARBA00036634"/>
    </source>
</evidence>
<evidence type="ECO:0000256" key="8">
    <source>
        <dbReference type="ARBA" id="ARBA00023136"/>
    </source>
</evidence>
<evidence type="ECO:0000256" key="11">
    <source>
        <dbReference type="ARBA" id="ARBA00023286"/>
    </source>
</evidence>
<dbReference type="InterPro" id="IPR036734">
    <property type="entry name" value="Neur_chan_lig-bd_sf"/>
</dbReference>
<evidence type="ECO:0000256" key="18">
    <source>
        <dbReference type="SAM" id="Phobius"/>
    </source>
</evidence>
<gene>
    <name evidence="21" type="ORF">WMY93_024923</name>
</gene>
<dbReference type="Proteomes" id="UP001460270">
    <property type="component" value="Unassembled WGS sequence"/>
</dbReference>
<evidence type="ECO:0000256" key="6">
    <source>
        <dbReference type="ARBA" id="ARBA00023018"/>
    </source>
</evidence>
<sequence length="357" mass="40293">MGPRAVRCRRNNSPKGKAVGAGVVINEFMEKNTAPSVPYVYLRSDGTVINDEPVKVVSSCRLDIYMFPFDTQNCTFSFNSYKLQTTDMEINTFWGNNLDRLQISKDVMTTMGEWELVGLNVKRFEFPSGIGNGFYQELRFYVAVRRSPTMYVVNLLLPSCFLIAVDLFSFLLPPQSVDRSLFKMTLILGYTMFLLIMNNLLPVTGNTIPLMNVFLSMCLVLMVGSLLETIIITNLLCGLAKNSPVPWILRVIILKFLGPLVLLPPKRKEKTDTVIENPAAQETIRCCTSEQDSGGSSGFGKKLHLIRQQVEQQRSSSEVSEEWFQMGYITDRVVFVTYIIFITVSFITIVAMWAKSA</sequence>
<dbReference type="GO" id="GO:0005230">
    <property type="term" value="F:extracellular ligand-gated monoatomic ion channel activity"/>
    <property type="evidence" value="ECO:0007669"/>
    <property type="project" value="InterPro"/>
</dbReference>
<dbReference type="InterPro" id="IPR006202">
    <property type="entry name" value="Neur_chan_lig-bd"/>
</dbReference>
<keyword evidence="5 18" id="KW-1133">Transmembrane helix</keyword>
<keyword evidence="7" id="KW-0406">Ion transport</keyword>
<organism evidence="21 22">
    <name type="scientific">Mugilogobius chulae</name>
    <name type="common">yellowstripe goby</name>
    <dbReference type="NCBI Taxonomy" id="88201"/>
    <lineage>
        <taxon>Eukaryota</taxon>
        <taxon>Metazoa</taxon>
        <taxon>Chordata</taxon>
        <taxon>Craniata</taxon>
        <taxon>Vertebrata</taxon>
        <taxon>Euteleostomi</taxon>
        <taxon>Actinopterygii</taxon>
        <taxon>Neopterygii</taxon>
        <taxon>Teleostei</taxon>
        <taxon>Neoteleostei</taxon>
        <taxon>Acanthomorphata</taxon>
        <taxon>Gobiaria</taxon>
        <taxon>Gobiiformes</taxon>
        <taxon>Gobioidei</taxon>
        <taxon>Gobiidae</taxon>
        <taxon>Gobionellinae</taxon>
        <taxon>Mugilogobius</taxon>
    </lineage>
</organism>
<comment type="catalytic activity">
    <reaction evidence="15">
        <text>Na(+)(in) = Na(+)(out)</text>
        <dbReference type="Rhea" id="RHEA:34963"/>
        <dbReference type="ChEBI" id="CHEBI:29101"/>
    </reaction>
</comment>
<dbReference type="Pfam" id="PF02931">
    <property type="entry name" value="Neur_chan_LBD"/>
    <property type="match status" value="1"/>
</dbReference>
<name>A0AAW0N493_9GOBI</name>
<dbReference type="GO" id="GO:0045211">
    <property type="term" value="C:postsynaptic membrane"/>
    <property type="evidence" value="ECO:0007669"/>
    <property type="project" value="UniProtKB-SubCell"/>
</dbReference>
<dbReference type="GO" id="GO:0004888">
    <property type="term" value="F:transmembrane signaling receptor activity"/>
    <property type="evidence" value="ECO:0007669"/>
    <property type="project" value="InterPro"/>
</dbReference>
<dbReference type="InterPro" id="IPR006029">
    <property type="entry name" value="Neurotrans-gated_channel_TM"/>
</dbReference>
<keyword evidence="11" id="KW-1071">Ligand-gated ion channel</keyword>
<feature type="transmembrane region" description="Helical" evidence="18">
    <location>
        <begin position="151"/>
        <end position="172"/>
    </location>
</feature>
<feature type="transmembrane region" description="Helical" evidence="18">
    <location>
        <begin position="184"/>
        <end position="201"/>
    </location>
</feature>
<dbReference type="Pfam" id="PF02932">
    <property type="entry name" value="Neur_chan_memb"/>
    <property type="match status" value="1"/>
</dbReference>
<dbReference type="CDD" id="cd19063">
    <property type="entry name" value="LGIC_TM_5-HT3"/>
    <property type="match status" value="1"/>
</dbReference>
<keyword evidence="10" id="KW-0628">Postsynaptic cell membrane</keyword>
<evidence type="ECO:0000256" key="14">
    <source>
        <dbReference type="ARBA" id="ARBA00034430"/>
    </source>
</evidence>
<dbReference type="Gene3D" id="1.20.58.390">
    <property type="entry name" value="Neurotransmitter-gated ion-channel transmembrane domain"/>
    <property type="match status" value="1"/>
</dbReference>
<comment type="function">
    <text evidence="17">Forms serotonin (5-hydroxytryptamine/5-HT3)-activated cation-selective channel complexes, which when activated cause fast, depolarizing responses in neurons.</text>
</comment>
<feature type="transmembrane region" description="Helical" evidence="18">
    <location>
        <begin position="247"/>
        <end position="263"/>
    </location>
</feature>
<keyword evidence="9" id="KW-0675">Receptor</keyword>
<dbReference type="EMBL" id="JBBPFD010000018">
    <property type="protein sequence ID" value="KAK7889363.1"/>
    <property type="molecule type" value="Genomic_DNA"/>
</dbReference>
<accession>A0AAW0N493</accession>
<dbReference type="SUPFAM" id="SSF90112">
    <property type="entry name" value="Neurotransmitter-gated ion-channel transmembrane pore"/>
    <property type="match status" value="1"/>
</dbReference>
<evidence type="ECO:0000256" key="7">
    <source>
        <dbReference type="ARBA" id="ARBA00023065"/>
    </source>
</evidence>
<comment type="caution">
    <text evidence="21">The sequence shown here is derived from an EMBL/GenBank/DDBJ whole genome shotgun (WGS) entry which is preliminary data.</text>
</comment>
<feature type="transmembrane region" description="Helical" evidence="18">
    <location>
        <begin position="213"/>
        <end position="235"/>
    </location>
</feature>
<keyword evidence="12" id="KW-0407">Ion channel</keyword>
<evidence type="ECO:0000256" key="15">
    <source>
        <dbReference type="ARBA" id="ARBA00036239"/>
    </source>
</evidence>
<dbReference type="InterPro" id="IPR006201">
    <property type="entry name" value="Neur_channel"/>
</dbReference>
<dbReference type="SUPFAM" id="SSF63712">
    <property type="entry name" value="Nicotinic receptor ligand binding domain-like"/>
    <property type="match status" value="1"/>
</dbReference>
<dbReference type="InterPro" id="IPR036719">
    <property type="entry name" value="Neuro-gated_channel_TM_sf"/>
</dbReference>
<keyword evidence="8 18" id="KW-0472">Membrane</keyword>
<feature type="domain" description="Neurotransmitter-gated ion-channel transmembrane" evidence="20">
    <location>
        <begin position="156"/>
        <end position="271"/>
    </location>
</feature>
<evidence type="ECO:0000259" key="20">
    <source>
        <dbReference type="Pfam" id="PF02932"/>
    </source>
</evidence>
<evidence type="ECO:0000256" key="12">
    <source>
        <dbReference type="ARBA" id="ARBA00023303"/>
    </source>
</evidence>
<comment type="catalytic activity">
    <reaction evidence="16">
        <text>Ca(2+)(in) = Ca(2+)(out)</text>
        <dbReference type="Rhea" id="RHEA:29671"/>
        <dbReference type="ChEBI" id="CHEBI:29108"/>
    </reaction>
</comment>